<name>A0A2I0HEL7_PUNGR</name>
<dbReference type="AlphaFoldDB" id="A0A2I0HEL7"/>
<feature type="domain" description="Peptidase A3A" evidence="1">
    <location>
        <begin position="5"/>
        <end position="37"/>
    </location>
</feature>
<sequence>MAKENPNATFIKVRILGKEIMAYIDTGASVCFGKPSLLP</sequence>
<comment type="caution">
    <text evidence="2">The sequence shown here is derived from an EMBL/GenBank/DDBJ whole genome shotgun (WGS) entry which is preliminary data.</text>
</comment>
<feature type="non-terminal residue" evidence="2">
    <location>
        <position position="39"/>
    </location>
</feature>
<proteinExistence type="predicted"/>
<dbReference type="Pfam" id="PF02160">
    <property type="entry name" value="Peptidase_A3"/>
    <property type="match status" value="1"/>
</dbReference>
<dbReference type="EMBL" id="PGOL01040425">
    <property type="protein sequence ID" value="PKI18229.1"/>
    <property type="molecule type" value="Genomic_DNA"/>
</dbReference>
<dbReference type="Proteomes" id="UP000233551">
    <property type="component" value="Unassembled WGS sequence"/>
</dbReference>
<keyword evidence="3" id="KW-1185">Reference proteome</keyword>
<organism evidence="2 3">
    <name type="scientific">Punica granatum</name>
    <name type="common">Pomegranate</name>
    <dbReference type="NCBI Taxonomy" id="22663"/>
    <lineage>
        <taxon>Eukaryota</taxon>
        <taxon>Viridiplantae</taxon>
        <taxon>Streptophyta</taxon>
        <taxon>Embryophyta</taxon>
        <taxon>Tracheophyta</taxon>
        <taxon>Spermatophyta</taxon>
        <taxon>Magnoliopsida</taxon>
        <taxon>eudicotyledons</taxon>
        <taxon>Gunneridae</taxon>
        <taxon>Pentapetalae</taxon>
        <taxon>rosids</taxon>
        <taxon>malvids</taxon>
        <taxon>Myrtales</taxon>
        <taxon>Lythraceae</taxon>
        <taxon>Punica</taxon>
    </lineage>
</organism>
<accession>A0A2I0HEL7</accession>
<dbReference type="GO" id="GO:0004190">
    <property type="term" value="F:aspartic-type endopeptidase activity"/>
    <property type="evidence" value="ECO:0007669"/>
    <property type="project" value="InterPro"/>
</dbReference>
<evidence type="ECO:0000259" key="1">
    <source>
        <dbReference type="Pfam" id="PF02160"/>
    </source>
</evidence>
<evidence type="ECO:0000313" key="2">
    <source>
        <dbReference type="EMBL" id="PKI18229.1"/>
    </source>
</evidence>
<evidence type="ECO:0000313" key="3">
    <source>
        <dbReference type="Proteomes" id="UP000233551"/>
    </source>
</evidence>
<reference evidence="2 3" key="1">
    <citation type="submission" date="2017-11" db="EMBL/GenBank/DDBJ databases">
        <title>De-novo sequencing of pomegranate (Punica granatum L.) genome.</title>
        <authorList>
            <person name="Akparov Z."/>
            <person name="Amiraslanov A."/>
            <person name="Hajiyeva S."/>
            <person name="Abbasov M."/>
            <person name="Kaur K."/>
            <person name="Hamwieh A."/>
            <person name="Solovyev V."/>
            <person name="Salamov A."/>
            <person name="Braich B."/>
            <person name="Kosarev P."/>
            <person name="Mahmoud A."/>
            <person name="Hajiyev E."/>
            <person name="Babayeva S."/>
            <person name="Izzatullayeva V."/>
            <person name="Mammadov A."/>
            <person name="Mammadov A."/>
            <person name="Sharifova S."/>
            <person name="Ojaghi J."/>
            <person name="Eynullazada K."/>
            <person name="Bayramov B."/>
            <person name="Abdulazimova A."/>
            <person name="Shahmuradov I."/>
        </authorList>
    </citation>
    <scope>NUCLEOTIDE SEQUENCE [LARGE SCALE GENOMIC DNA]</scope>
    <source>
        <strain evidence="3">cv. AG2017</strain>
        <tissue evidence="2">Leaf</tissue>
    </source>
</reference>
<dbReference type="InterPro" id="IPR000588">
    <property type="entry name" value="Pept_A3A"/>
</dbReference>
<gene>
    <name evidence="2" type="ORF">CRG98_049497</name>
</gene>
<protein>
    <recommendedName>
        <fullName evidence="1">Peptidase A3A domain-containing protein</fullName>
    </recommendedName>
</protein>
<dbReference type="GO" id="GO:0006508">
    <property type="term" value="P:proteolysis"/>
    <property type="evidence" value="ECO:0007669"/>
    <property type="project" value="InterPro"/>
</dbReference>